<protein>
    <submittedName>
        <fullName evidence="5">Transcriptional regulator, HxlR family</fullName>
    </submittedName>
</protein>
<reference evidence="6" key="1">
    <citation type="submission" date="2016-10" db="EMBL/GenBank/DDBJ databases">
        <authorList>
            <person name="Varghese N."/>
            <person name="Submissions S."/>
        </authorList>
    </citation>
    <scope>NUCLEOTIDE SEQUENCE [LARGE SCALE GENOMIC DNA]</scope>
    <source>
        <strain evidence="6">CGMCC 1.6763</strain>
    </source>
</reference>
<dbReference type="AlphaFoldDB" id="A0A1H6Z301"/>
<dbReference type="PANTHER" id="PTHR33204">
    <property type="entry name" value="TRANSCRIPTIONAL REGULATOR, MARR FAMILY"/>
    <property type="match status" value="1"/>
</dbReference>
<accession>A0A1H6Z301</accession>
<dbReference type="Proteomes" id="UP000199200">
    <property type="component" value="Unassembled WGS sequence"/>
</dbReference>
<evidence type="ECO:0000313" key="5">
    <source>
        <dbReference type="EMBL" id="SEJ43930.1"/>
    </source>
</evidence>
<feature type="domain" description="HTH hxlR-type" evidence="4">
    <location>
        <begin position="4"/>
        <end position="106"/>
    </location>
</feature>
<keyword evidence="6" id="KW-1185">Reference proteome</keyword>
<dbReference type="Gene3D" id="1.10.10.10">
    <property type="entry name" value="Winged helix-like DNA-binding domain superfamily/Winged helix DNA-binding domain"/>
    <property type="match status" value="1"/>
</dbReference>
<keyword evidence="1" id="KW-0805">Transcription regulation</keyword>
<name>A0A1H6Z301_9BACL</name>
<dbReference type="STRING" id="426757.SAMN04488127_1777"/>
<sequence length="113" mass="12871">MQTCPYMEAAFQILGKKWNGQLVHYLWSRDNHAAHFSEMKQDLAGMTPRALSLKLTELAEAGLIEKTVHQKPSVSIRYRLTDKGAALAESLQPIQEWAQQHLNVQLTPTKEEQ</sequence>
<keyword evidence="3" id="KW-0804">Transcription</keyword>
<dbReference type="OrthoDB" id="9800966at2"/>
<organism evidence="5 6">
    <name type="scientific">Bhargavaea ginsengi</name>
    <dbReference type="NCBI Taxonomy" id="426757"/>
    <lineage>
        <taxon>Bacteria</taxon>
        <taxon>Bacillati</taxon>
        <taxon>Bacillota</taxon>
        <taxon>Bacilli</taxon>
        <taxon>Bacillales</taxon>
        <taxon>Caryophanaceae</taxon>
        <taxon>Bhargavaea</taxon>
    </lineage>
</organism>
<keyword evidence="2" id="KW-0238">DNA-binding</keyword>
<dbReference type="EMBL" id="FNZF01000003">
    <property type="protein sequence ID" value="SEJ43930.1"/>
    <property type="molecule type" value="Genomic_DNA"/>
</dbReference>
<dbReference type="Pfam" id="PF01638">
    <property type="entry name" value="HxlR"/>
    <property type="match status" value="1"/>
</dbReference>
<dbReference type="InterPro" id="IPR036390">
    <property type="entry name" value="WH_DNA-bd_sf"/>
</dbReference>
<evidence type="ECO:0000259" key="4">
    <source>
        <dbReference type="PROSITE" id="PS51118"/>
    </source>
</evidence>
<proteinExistence type="predicted"/>
<evidence type="ECO:0000256" key="1">
    <source>
        <dbReference type="ARBA" id="ARBA00023015"/>
    </source>
</evidence>
<dbReference type="GO" id="GO:0003677">
    <property type="term" value="F:DNA binding"/>
    <property type="evidence" value="ECO:0007669"/>
    <property type="project" value="UniProtKB-KW"/>
</dbReference>
<dbReference type="InterPro" id="IPR002577">
    <property type="entry name" value="HTH_HxlR"/>
</dbReference>
<dbReference type="PROSITE" id="PS51118">
    <property type="entry name" value="HTH_HXLR"/>
    <property type="match status" value="1"/>
</dbReference>
<dbReference type="InterPro" id="IPR036388">
    <property type="entry name" value="WH-like_DNA-bd_sf"/>
</dbReference>
<dbReference type="SUPFAM" id="SSF46785">
    <property type="entry name" value="Winged helix' DNA-binding domain"/>
    <property type="match status" value="1"/>
</dbReference>
<evidence type="ECO:0000313" key="6">
    <source>
        <dbReference type="Proteomes" id="UP000199200"/>
    </source>
</evidence>
<evidence type="ECO:0000256" key="2">
    <source>
        <dbReference type="ARBA" id="ARBA00023125"/>
    </source>
</evidence>
<gene>
    <name evidence="5" type="ORF">SAMN04488127_1777</name>
</gene>
<evidence type="ECO:0000256" key="3">
    <source>
        <dbReference type="ARBA" id="ARBA00023163"/>
    </source>
</evidence>
<dbReference type="PANTHER" id="PTHR33204:SF37">
    <property type="entry name" value="HTH-TYPE TRANSCRIPTIONAL REGULATOR YODB"/>
    <property type="match status" value="1"/>
</dbReference>
<dbReference type="RefSeq" id="WP_092052442.1">
    <property type="nucleotide sequence ID" value="NZ_FNZF01000003.1"/>
</dbReference>